<dbReference type="InterPro" id="IPR020845">
    <property type="entry name" value="AMP-binding_CS"/>
</dbReference>
<proteinExistence type="inferred from homology"/>
<accession>A0A317N3T5</accession>
<keyword evidence="8" id="KW-0472">Membrane</keyword>
<dbReference type="Gene3D" id="3.30.300.30">
    <property type="match status" value="1"/>
</dbReference>
<dbReference type="RefSeq" id="WP_110041147.1">
    <property type="nucleotide sequence ID" value="NZ_QGTL01000016.1"/>
</dbReference>
<evidence type="ECO:0000256" key="3">
    <source>
        <dbReference type="ARBA" id="ARBA00022598"/>
    </source>
</evidence>
<evidence type="ECO:0000259" key="11">
    <source>
        <dbReference type="Pfam" id="PF16177"/>
    </source>
</evidence>
<gene>
    <name evidence="12" type="ORF">DFR69_11681</name>
</gene>
<feature type="transmembrane region" description="Helical" evidence="8">
    <location>
        <begin position="151"/>
        <end position="174"/>
    </location>
</feature>
<dbReference type="EC" id="6.2.1.1" evidence="2"/>
<evidence type="ECO:0000256" key="1">
    <source>
        <dbReference type="ARBA" id="ARBA00006432"/>
    </source>
</evidence>
<comment type="caution">
    <text evidence="12">The sequence shown here is derived from an EMBL/GenBank/DDBJ whole genome shotgun (WGS) entry which is preliminary data.</text>
</comment>
<keyword evidence="8" id="KW-0812">Transmembrane</keyword>
<dbReference type="GO" id="GO:0005524">
    <property type="term" value="F:ATP binding"/>
    <property type="evidence" value="ECO:0007669"/>
    <property type="project" value="UniProtKB-KW"/>
</dbReference>
<evidence type="ECO:0000256" key="4">
    <source>
        <dbReference type="ARBA" id="ARBA00022741"/>
    </source>
</evidence>
<comment type="similarity">
    <text evidence="1">Belongs to the ATP-dependent AMP-binding enzyme family.</text>
</comment>
<reference evidence="12 13" key="1">
    <citation type="submission" date="2018-05" db="EMBL/GenBank/DDBJ databases">
        <title>Genomic Encyclopedia of Type Strains, Phase IV (KMG-IV): sequencing the most valuable type-strain genomes for metagenomic binning, comparative biology and taxonomic classification.</title>
        <authorList>
            <person name="Goeker M."/>
        </authorList>
    </citation>
    <scope>NUCLEOTIDE SEQUENCE [LARGE SCALE GENOMIC DNA]</scope>
    <source>
        <strain evidence="12 13">DSM 44717</strain>
    </source>
</reference>
<organism evidence="12 13">
    <name type="scientific">Nocardia neocaledoniensis</name>
    <dbReference type="NCBI Taxonomy" id="236511"/>
    <lineage>
        <taxon>Bacteria</taxon>
        <taxon>Bacillati</taxon>
        <taxon>Actinomycetota</taxon>
        <taxon>Actinomycetes</taxon>
        <taxon>Mycobacteriales</taxon>
        <taxon>Nocardiaceae</taxon>
        <taxon>Nocardia</taxon>
    </lineage>
</organism>
<dbReference type="InterPro" id="IPR032387">
    <property type="entry name" value="ACAS_N"/>
</dbReference>
<dbReference type="GO" id="GO:0003987">
    <property type="term" value="F:acetate-CoA ligase activity"/>
    <property type="evidence" value="ECO:0007669"/>
    <property type="project" value="UniProtKB-EC"/>
</dbReference>
<dbReference type="InterPro" id="IPR025110">
    <property type="entry name" value="AMP-bd_C"/>
</dbReference>
<evidence type="ECO:0000313" key="13">
    <source>
        <dbReference type="Proteomes" id="UP000246410"/>
    </source>
</evidence>
<keyword evidence="3" id="KW-0436">Ligase</keyword>
<feature type="domain" description="AMP-dependent synthetase/ligase" evidence="9">
    <location>
        <begin position="101"/>
        <end position="477"/>
    </location>
</feature>
<dbReference type="PROSITE" id="PS00455">
    <property type="entry name" value="AMP_BINDING"/>
    <property type="match status" value="1"/>
</dbReference>
<dbReference type="Proteomes" id="UP000246410">
    <property type="component" value="Unassembled WGS sequence"/>
</dbReference>
<dbReference type="Pfam" id="PF16177">
    <property type="entry name" value="ACAS_N"/>
    <property type="match status" value="1"/>
</dbReference>
<dbReference type="EMBL" id="QGTL01000016">
    <property type="protein sequence ID" value="PWV68957.1"/>
    <property type="molecule type" value="Genomic_DNA"/>
</dbReference>
<dbReference type="InterPro" id="IPR042099">
    <property type="entry name" value="ANL_N_sf"/>
</dbReference>
<keyword evidence="8" id="KW-1133">Transmembrane helix</keyword>
<feature type="domain" description="Acetyl-coenzyme A synthetase N-terminal" evidence="11">
    <location>
        <begin position="42"/>
        <end position="95"/>
    </location>
</feature>
<protein>
    <recommendedName>
        <fullName evidence="2">acetate--CoA ligase</fullName>
        <ecNumber evidence="2">6.2.1.1</ecNumber>
    </recommendedName>
</protein>
<evidence type="ECO:0000256" key="8">
    <source>
        <dbReference type="SAM" id="Phobius"/>
    </source>
</evidence>
<evidence type="ECO:0000313" key="12">
    <source>
        <dbReference type="EMBL" id="PWV68957.1"/>
    </source>
</evidence>
<dbReference type="InterPro" id="IPR045851">
    <property type="entry name" value="AMP-bd_C_sf"/>
</dbReference>
<keyword evidence="6" id="KW-0007">Acetylation</keyword>
<dbReference type="AlphaFoldDB" id="A0A317N3T5"/>
<dbReference type="InterPro" id="IPR000873">
    <property type="entry name" value="AMP-dep_synth/lig_dom"/>
</dbReference>
<name>A0A317N3T5_9NOCA</name>
<dbReference type="Pfam" id="PF13193">
    <property type="entry name" value="AMP-binding_C"/>
    <property type="match status" value="1"/>
</dbReference>
<keyword evidence="5" id="KW-0067">ATP-binding</keyword>
<sequence>MVDVQPAEQPAWVPGDRIRERSRLLAAMREWGFGDDAAAVTELNERAIAEPEWFWRAATSDLGVDFSVPFDRVVDDSAGKPFPRWFTGGGVNIAQLAAHRHAAGPAADRLAVVYEGDEGERRTLTFAELDTQVRRFAANLTQLGVRRGDRVVLFMPVVPEAAVAFLAIAMIGAVSVPTFSGYAPDALATRLQDSEAVLLVTADGTTRRGKRVELKATADAALESAPTVEKVVVIRHLGTEVPMQVGRDVYYDELDADPAPVPTADTESNDPLTIVYTSGTTGRPKGIVHSHGGFAVKTAVDFGYGFDVHAGDVVSWITDLGWLVGPMLMTGPLQLGATIVMIEGLPTHPTAHRMWEIIERNGVTVAGIAPTAARALKAAGDAVTHAMPSLRTFVSTGEAWDEPTWWWLFSEVGGGTRPIVNYSGGTEVGGGILIGYPFLPAAPAAFTGALPGVDAAVFGEDGTPVTGEIGELVVRNTFPGMTHAFWQDRERYLETYWNQWDGVWVHGDLASVDEQGMWRIHGRSDDTIKLSGRRVGPAEIEAALLRDSRIAEVAVIGVPDELRGQRAVAFAVLRAAGQPPEDLQDTATGNAGRSFAPAVVVVASLPKTKNGKIMRRAIRSRYLGAPTGDMSSLDPATPLEAIPVSAGDEQE</sequence>
<evidence type="ECO:0000256" key="6">
    <source>
        <dbReference type="ARBA" id="ARBA00022990"/>
    </source>
</evidence>
<evidence type="ECO:0000256" key="5">
    <source>
        <dbReference type="ARBA" id="ARBA00022840"/>
    </source>
</evidence>
<evidence type="ECO:0000256" key="2">
    <source>
        <dbReference type="ARBA" id="ARBA00013275"/>
    </source>
</evidence>
<feature type="domain" description="AMP-binding enzyme C-terminal" evidence="10">
    <location>
        <begin position="539"/>
        <end position="612"/>
    </location>
</feature>
<dbReference type="PANTHER" id="PTHR24095:SF14">
    <property type="entry name" value="ACETYL-COENZYME A SYNTHETASE 1"/>
    <property type="match status" value="1"/>
</dbReference>
<dbReference type="Gene3D" id="3.40.50.12780">
    <property type="entry name" value="N-terminal domain of ligase-like"/>
    <property type="match status" value="1"/>
</dbReference>
<evidence type="ECO:0000259" key="9">
    <source>
        <dbReference type="Pfam" id="PF00501"/>
    </source>
</evidence>
<dbReference type="Pfam" id="PF00501">
    <property type="entry name" value="AMP-binding"/>
    <property type="match status" value="1"/>
</dbReference>
<evidence type="ECO:0000256" key="7">
    <source>
        <dbReference type="SAM" id="MobiDB-lite"/>
    </source>
</evidence>
<evidence type="ECO:0000259" key="10">
    <source>
        <dbReference type="Pfam" id="PF13193"/>
    </source>
</evidence>
<keyword evidence="4" id="KW-0547">Nucleotide-binding</keyword>
<feature type="region of interest" description="Disordered" evidence="7">
    <location>
        <begin position="625"/>
        <end position="651"/>
    </location>
</feature>
<dbReference type="SUPFAM" id="SSF56801">
    <property type="entry name" value="Acetyl-CoA synthetase-like"/>
    <property type="match status" value="1"/>
</dbReference>
<keyword evidence="13" id="KW-1185">Reference proteome</keyword>
<dbReference type="GO" id="GO:0006085">
    <property type="term" value="P:acetyl-CoA biosynthetic process"/>
    <property type="evidence" value="ECO:0007669"/>
    <property type="project" value="TreeGrafter"/>
</dbReference>
<dbReference type="PANTHER" id="PTHR24095">
    <property type="entry name" value="ACETYL-COENZYME A SYNTHETASE"/>
    <property type="match status" value="1"/>
</dbReference>